<dbReference type="AlphaFoldDB" id="A0A9W5YWA4"/>
<protein>
    <recommendedName>
        <fullName evidence="1">Enoyl reductase (ER) domain-containing protein</fullName>
    </recommendedName>
</protein>
<dbReference type="InterPro" id="IPR011032">
    <property type="entry name" value="GroES-like_sf"/>
</dbReference>
<dbReference type="PANTHER" id="PTHR44013:SF5">
    <property type="entry name" value="OXIDOREDUCTASE, PUTATIVE (AFU_ORTHOLOGUE AFUA_5G01290)-RELATED"/>
    <property type="match status" value="1"/>
</dbReference>
<dbReference type="Gene3D" id="3.90.180.10">
    <property type="entry name" value="Medium-chain alcohol dehydrogenases, catalytic domain"/>
    <property type="match status" value="1"/>
</dbReference>
<comment type="caution">
    <text evidence="2">The sequence shown here is derived from an EMBL/GenBank/DDBJ whole genome shotgun (WGS) entry which is preliminary data.</text>
</comment>
<dbReference type="CDD" id="cd05289">
    <property type="entry name" value="MDR_like_2"/>
    <property type="match status" value="1"/>
</dbReference>
<dbReference type="InterPro" id="IPR036291">
    <property type="entry name" value="NAD(P)-bd_dom_sf"/>
</dbReference>
<dbReference type="EMBL" id="BROQ01000104">
    <property type="protein sequence ID" value="GKZ25195.1"/>
    <property type="molecule type" value="Genomic_DNA"/>
</dbReference>
<name>A0A9W5YWA4_9EURO</name>
<dbReference type="GO" id="GO:0016491">
    <property type="term" value="F:oxidoreductase activity"/>
    <property type="evidence" value="ECO:0007669"/>
    <property type="project" value="InterPro"/>
</dbReference>
<dbReference type="Gene3D" id="3.40.50.720">
    <property type="entry name" value="NAD(P)-binding Rossmann-like Domain"/>
    <property type="match status" value="1"/>
</dbReference>
<feature type="domain" description="Enoyl reductase (ER)" evidence="1">
    <location>
        <begin position="20"/>
        <end position="338"/>
    </location>
</feature>
<dbReference type="SMART" id="SM00829">
    <property type="entry name" value="PKS_ER"/>
    <property type="match status" value="1"/>
</dbReference>
<dbReference type="SUPFAM" id="SSF50129">
    <property type="entry name" value="GroES-like"/>
    <property type="match status" value="1"/>
</dbReference>
<dbReference type="PANTHER" id="PTHR44013">
    <property type="entry name" value="ZINC-TYPE ALCOHOL DEHYDROGENASE-LIKE PROTEIN C16A3.02C"/>
    <property type="match status" value="1"/>
</dbReference>
<dbReference type="SUPFAM" id="SSF51735">
    <property type="entry name" value="NAD(P)-binding Rossmann-fold domains"/>
    <property type="match status" value="1"/>
</dbReference>
<gene>
    <name evidence="2" type="ORF">AbraCBS73388_000646</name>
</gene>
<dbReference type="InterPro" id="IPR052733">
    <property type="entry name" value="Chloroplast_QOR"/>
</dbReference>
<reference evidence="2" key="1">
    <citation type="submission" date="2022-07" db="EMBL/GenBank/DDBJ databases">
        <title>Taxonomy of Aspergillus series Nigri: significant species reduction supported by multi-species coalescent approaches.</title>
        <authorList>
            <person name="Bian C."/>
            <person name="Kusuya Y."/>
            <person name="Sklenar F."/>
            <person name="D'hooge E."/>
            <person name="Yaguchi T."/>
            <person name="Takahashi H."/>
            <person name="Hubka V."/>
        </authorList>
    </citation>
    <scope>NUCLEOTIDE SEQUENCE</scope>
    <source>
        <strain evidence="2">CBS 733.88</strain>
    </source>
</reference>
<evidence type="ECO:0000313" key="2">
    <source>
        <dbReference type="EMBL" id="GKZ25195.1"/>
    </source>
</evidence>
<dbReference type="Proteomes" id="UP001143548">
    <property type="component" value="Unassembled WGS sequence"/>
</dbReference>
<dbReference type="Pfam" id="PF13602">
    <property type="entry name" value="ADH_zinc_N_2"/>
    <property type="match status" value="1"/>
</dbReference>
<evidence type="ECO:0000313" key="3">
    <source>
        <dbReference type="Proteomes" id="UP001143548"/>
    </source>
</evidence>
<proteinExistence type="predicted"/>
<sequence length="344" mass="37353">MTPTTMRQLLQPSAQVATSGLTLTTSPLPTPDSTKGEHLIRVHACSPCSGELLWPKNFPPPNPRTLIPCPDMAGTVVSAPPNSPYQPADEVYARTNYIRPANARDYTIAVTDELARKPKTLSWAEAAAVPVSAQTAWQILFVHAGVVPTTTPDGSDVDFEAAKEAWTGKRILVTAASGGVGIWVVQLANLLGIDVVGTCGSEENAALVKSLGASEVLNYRTTDFRSWAAELDGRRKVDVVVDCIGRQALQDAWWTVKEGGTVLSIYQPPGNTRPRECQVNAKDAFFIMSPSSRQLEAITRLIEDGQCRPLVDSVWPLEQFRSAFSRLDEGHARGKIVFDMSLNQ</sequence>
<evidence type="ECO:0000259" key="1">
    <source>
        <dbReference type="SMART" id="SM00829"/>
    </source>
</evidence>
<organism evidence="2 3">
    <name type="scientific">Aspergillus brasiliensis</name>
    <dbReference type="NCBI Taxonomy" id="319629"/>
    <lineage>
        <taxon>Eukaryota</taxon>
        <taxon>Fungi</taxon>
        <taxon>Dikarya</taxon>
        <taxon>Ascomycota</taxon>
        <taxon>Pezizomycotina</taxon>
        <taxon>Eurotiomycetes</taxon>
        <taxon>Eurotiomycetidae</taxon>
        <taxon>Eurotiales</taxon>
        <taxon>Aspergillaceae</taxon>
        <taxon>Aspergillus</taxon>
        <taxon>Aspergillus subgen. Circumdati</taxon>
    </lineage>
</organism>
<dbReference type="InterPro" id="IPR020843">
    <property type="entry name" value="ER"/>
</dbReference>
<accession>A0A9W5YWA4</accession>